<evidence type="ECO:0000313" key="7">
    <source>
        <dbReference type="EMBL" id="RZS91701.1"/>
    </source>
</evidence>
<dbReference type="PANTHER" id="PTHR43701">
    <property type="entry name" value="MEMBRANE TRANSPORTER PROTEIN MJ0441-RELATED"/>
    <property type="match status" value="1"/>
</dbReference>
<accession>A0A4Q7NWM0</accession>
<keyword evidence="5 6" id="KW-0472">Membrane</keyword>
<gene>
    <name evidence="7" type="ORF">EV189_0948</name>
</gene>
<keyword evidence="3 6" id="KW-0812">Transmembrane</keyword>
<comment type="similarity">
    <text evidence="2 6">Belongs to the 4-toluene sulfonate uptake permease (TSUP) (TC 2.A.102) family.</text>
</comment>
<feature type="transmembrane region" description="Helical" evidence="6">
    <location>
        <begin position="208"/>
        <end position="230"/>
    </location>
</feature>
<keyword evidence="6" id="KW-1003">Cell membrane</keyword>
<dbReference type="PANTHER" id="PTHR43701:SF2">
    <property type="entry name" value="MEMBRANE TRANSPORTER PROTEIN YJNA-RELATED"/>
    <property type="match status" value="1"/>
</dbReference>
<dbReference type="AlphaFoldDB" id="A0A4Q7NWM0"/>
<feature type="transmembrane region" description="Helical" evidence="6">
    <location>
        <begin position="103"/>
        <end position="121"/>
    </location>
</feature>
<dbReference type="EMBL" id="SGXD01000001">
    <property type="protein sequence ID" value="RZS91701.1"/>
    <property type="molecule type" value="Genomic_DNA"/>
</dbReference>
<comment type="caution">
    <text evidence="7">The sequence shown here is derived from an EMBL/GenBank/DDBJ whole genome shotgun (WGS) entry which is preliminary data.</text>
</comment>
<protein>
    <recommendedName>
        <fullName evidence="6">Probable membrane transporter protein</fullName>
    </recommendedName>
</protein>
<dbReference type="Proteomes" id="UP000293638">
    <property type="component" value="Unassembled WGS sequence"/>
</dbReference>
<dbReference type="GO" id="GO:0005886">
    <property type="term" value="C:plasma membrane"/>
    <property type="evidence" value="ECO:0007669"/>
    <property type="project" value="UniProtKB-SubCell"/>
</dbReference>
<evidence type="ECO:0000256" key="3">
    <source>
        <dbReference type="ARBA" id="ARBA00022692"/>
    </source>
</evidence>
<evidence type="ECO:0000313" key="8">
    <source>
        <dbReference type="Proteomes" id="UP000293638"/>
    </source>
</evidence>
<evidence type="ECO:0000256" key="4">
    <source>
        <dbReference type="ARBA" id="ARBA00022989"/>
    </source>
</evidence>
<dbReference type="InterPro" id="IPR051598">
    <property type="entry name" value="TSUP/Inactive_protease-like"/>
</dbReference>
<feature type="transmembrane region" description="Helical" evidence="6">
    <location>
        <begin position="175"/>
        <end position="196"/>
    </location>
</feature>
<proteinExistence type="inferred from homology"/>
<organism evidence="7 8">
    <name type="scientific">Motilibacter rhizosphaerae</name>
    <dbReference type="NCBI Taxonomy" id="598652"/>
    <lineage>
        <taxon>Bacteria</taxon>
        <taxon>Bacillati</taxon>
        <taxon>Actinomycetota</taxon>
        <taxon>Actinomycetes</taxon>
        <taxon>Motilibacterales</taxon>
        <taxon>Motilibacteraceae</taxon>
        <taxon>Motilibacter</taxon>
    </lineage>
</organism>
<dbReference type="RefSeq" id="WP_165400129.1">
    <property type="nucleotide sequence ID" value="NZ_SGXD01000001.1"/>
</dbReference>
<evidence type="ECO:0000256" key="1">
    <source>
        <dbReference type="ARBA" id="ARBA00004141"/>
    </source>
</evidence>
<feature type="transmembrane region" description="Helical" evidence="6">
    <location>
        <begin position="142"/>
        <end position="169"/>
    </location>
</feature>
<comment type="subcellular location">
    <subcellularLocation>
        <location evidence="6">Cell membrane</location>
        <topology evidence="6">Multi-pass membrane protein</topology>
    </subcellularLocation>
    <subcellularLocation>
        <location evidence="1">Membrane</location>
        <topology evidence="1">Multi-pass membrane protein</topology>
    </subcellularLocation>
</comment>
<keyword evidence="4 6" id="KW-1133">Transmembrane helix</keyword>
<sequence length="264" mass="25862">MSGPLLDVGFLATGVASGALSAAFGVGGAALSTPAIRALGVAPLLAVGTTLPSVIPSAVVGTLRYSRAGLVDWAAVVRIVPSGTVAAVAGSLLSHALPGGGHWLMVLTALVLGWMALRLATPRPARPTAPGDTLVRSRISSPAVAATASGVGAGLLSGLLGLGGGVVLVPALTELLGMTLHRAVATSLACVGLLAVPSTITHGLVGDIDWTVALLLTVGVVPGARIGSALALRASERRLRTVVAAFLGLVAVVYGAGELAALLP</sequence>
<evidence type="ECO:0000256" key="6">
    <source>
        <dbReference type="RuleBase" id="RU363041"/>
    </source>
</evidence>
<evidence type="ECO:0000256" key="2">
    <source>
        <dbReference type="ARBA" id="ARBA00009142"/>
    </source>
</evidence>
<dbReference type="InterPro" id="IPR002781">
    <property type="entry name" value="TM_pro_TauE-like"/>
</dbReference>
<feature type="transmembrane region" description="Helical" evidence="6">
    <location>
        <begin position="41"/>
        <end position="63"/>
    </location>
</feature>
<keyword evidence="8" id="KW-1185">Reference proteome</keyword>
<reference evidence="7 8" key="1">
    <citation type="submission" date="2019-02" db="EMBL/GenBank/DDBJ databases">
        <title>Genomic Encyclopedia of Type Strains, Phase IV (KMG-IV): sequencing the most valuable type-strain genomes for metagenomic binning, comparative biology and taxonomic classification.</title>
        <authorList>
            <person name="Goeker M."/>
        </authorList>
    </citation>
    <scope>NUCLEOTIDE SEQUENCE [LARGE SCALE GENOMIC DNA]</scope>
    <source>
        <strain evidence="7 8">DSM 45622</strain>
    </source>
</reference>
<feature type="transmembrane region" description="Helical" evidence="6">
    <location>
        <begin position="242"/>
        <end position="263"/>
    </location>
</feature>
<name>A0A4Q7NWM0_9ACTN</name>
<feature type="transmembrane region" description="Helical" evidence="6">
    <location>
        <begin position="75"/>
        <end position="97"/>
    </location>
</feature>
<dbReference type="Pfam" id="PF01925">
    <property type="entry name" value="TauE"/>
    <property type="match status" value="1"/>
</dbReference>
<evidence type="ECO:0000256" key="5">
    <source>
        <dbReference type="ARBA" id="ARBA00023136"/>
    </source>
</evidence>